<protein>
    <recommendedName>
        <fullName evidence="7">Non-homologous end-joining factor 1</fullName>
    </recommendedName>
</protein>
<feature type="domain" description="XLF-like N-terminal" evidence="9">
    <location>
        <begin position="7"/>
        <end position="124"/>
    </location>
</feature>
<feature type="region of interest" description="Disordered" evidence="8">
    <location>
        <begin position="243"/>
        <end position="362"/>
    </location>
</feature>
<gene>
    <name evidence="10" type="ORF">CYBJADRAFT_86612</name>
</gene>
<comment type="similarity">
    <text evidence="6">Belongs to the XRCC4-XLF family. XLF subfamily.</text>
</comment>
<evidence type="ECO:0000256" key="3">
    <source>
        <dbReference type="ARBA" id="ARBA00023125"/>
    </source>
</evidence>
<name>A0A1E4S237_CYBJN</name>
<dbReference type="STRING" id="983966.A0A1E4S237"/>
<evidence type="ECO:0000313" key="10">
    <source>
        <dbReference type="EMBL" id="ODV73567.1"/>
    </source>
</evidence>
<evidence type="ECO:0000256" key="5">
    <source>
        <dbReference type="ARBA" id="ARBA00023242"/>
    </source>
</evidence>
<evidence type="ECO:0000256" key="6">
    <source>
        <dbReference type="ARBA" id="ARBA00025747"/>
    </source>
</evidence>
<evidence type="ECO:0000313" key="11">
    <source>
        <dbReference type="Proteomes" id="UP000094389"/>
    </source>
</evidence>
<keyword evidence="3" id="KW-0238">DNA-binding</keyword>
<evidence type="ECO:0000259" key="9">
    <source>
        <dbReference type="Pfam" id="PF09302"/>
    </source>
</evidence>
<dbReference type="AlphaFoldDB" id="A0A1E4S237"/>
<keyword evidence="11" id="KW-1185">Reference proteome</keyword>
<evidence type="ECO:0000256" key="7">
    <source>
        <dbReference type="ARBA" id="ARBA00044529"/>
    </source>
</evidence>
<comment type="subcellular location">
    <subcellularLocation>
        <location evidence="1">Nucleus</location>
    </subcellularLocation>
</comment>
<feature type="compositionally biased region" description="Basic residues" evidence="8">
    <location>
        <begin position="353"/>
        <end position="362"/>
    </location>
</feature>
<organism evidence="10 11">
    <name type="scientific">Cyberlindnera jadinii (strain ATCC 18201 / CBS 1600 / BCRC 20928 / JCM 3617 / NBRC 0987 / NRRL Y-1542)</name>
    <name type="common">Torula yeast</name>
    <name type="synonym">Candida utilis</name>
    <dbReference type="NCBI Taxonomy" id="983966"/>
    <lineage>
        <taxon>Eukaryota</taxon>
        <taxon>Fungi</taxon>
        <taxon>Dikarya</taxon>
        <taxon>Ascomycota</taxon>
        <taxon>Saccharomycotina</taxon>
        <taxon>Saccharomycetes</taxon>
        <taxon>Phaffomycetales</taxon>
        <taxon>Phaffomycetaceae</taxon>
        <taxon>Cyberlindnera</taxon>
    </lineage>
</organism>
<dbReference type="GO" id="GO:0032807">
    <property type="term" value="C:DNA ligase IV complex"/>
    <property type="evidence" value="ECO:0007669"/>
    <property type="project" value="TreeGrafter"/>
</dbReference>
<dbReference type="GO" id="GO:0045027">
    <property type="term" value="F:DNA end binding"/>
    <property type="evidence" value="ECO:0007669"/>
    <property type="project" value="TreeGrafter"/>
</dbReference>
<feature type="compositionally biased region" description="Polar residues" evidence="8">
    <location>
        <begin position="288"/>
        <end position="306"/>
    </location>
</feature>
<dbReference type="RefSeq" id="XP_020070606.1">
    <property type="nucleotide sequence ID" value="XM_020217975.1"/>
</dbReference>
<dbReference type="PANTHER" id="PTHR32235:SF1">
    <property type="entry name" value="NON-HOMOLOGOUS END-JOINING FACTOR 1"/>
    <property type="match status" value="1"/>
</dbReference>
<dbReference type="Gene3D" id="2.170.210.10">
    <property type="entry name" value="DNA double-strand break repair and VJ recombination XRCC4, N-terminal"/>
    <property type="match status" value="1"/>
</dbReference>
<dbReference type="OMA" id="VPLEMEM"/>
<keyword evidence="5" id="KW-0539">Nucleus</keyword>
<dbReference type="InterPro" id="IPR015381">
    <property type="entry name" value="XLF-like_N"/>
</dbReference>
<keyword evidence="4" id="KW-0234">DNA repair</keyword>
<dbReference type="Pfam" id="PF09302">
    <property type="entry name" value="XLF"/>
    <property type="match status" value="1"/>
</dbReference>
<sequence length="362" mass="41832">MMTLPRKWTVVELDRKQYFLGVHYSLDTVEYCVYLTDFSYVWIGDVDAALLGFKASQFGYDAESLDNVYKQLLITFENNFDGSDNETALSLDKLKVDGGVPLELKMNLAKHVDNVEFLWSFDLTILRDSTAITIMKNLFFYQSTIIHTMNEYRGDLVKIIRQKDNAIRYLLEVISGMNQPDLIEKWAPERSSNRRHITRFDSKEFESLWKKKKLVRFQNEYIWDILGSNYTDNTWSYGTTFSYTKKDNMGTKRPSNNDTDASPTHAVPKRQRLDDVESLSEHMKDHTINSTDTPTPTAQLHASPTKGSTSEESEREGSALPSDATIQPMRQRQTFGSPRKRTIHQKTFSPIKAAKRFHTTDE</sequence>
<dbReference type="OrthoDB" id="4017093at2759"/>
<evidence type="ECO:0000256" key="4">
    <source>
        <dbReference type="ARBA" id="ARBA00023204"/>
    </source>
</evidence>
<dbReference type="EMBL" id="KV453930">
    <property type="protein sequence ID" value="ODV73567.1"/>
    <property type="molecule type" value="Genomic_DNA"/>
</dbReference>
<dbReference type="PANTHER" id="PTHR32235">
    <property type="entry name" value="NON-HOMOLOGOUS END-JOINING FACTOR 1"/>
    <property type="match status" value="1"/>
</dbReference>
<dbReference type="InterPro" id="IPR052287">
    <property type="entry name" value="NHEJ_factor"/>
</dbReference>
<evidence type="ECO:0000256" key="1">
    <source>
        <dbReference type="ARBA" id="ARBA00004123"/>
    </source>
</evidence>
<dbReference type="GeneID" id="30992371"/>
<dbReference type="InterPro" id="IPR038051">
    <property type="entry name" value="XRCC4-like_N_sf"/>
</dbReference>
<accession>A0A1E4S237</accession>
<dbReference type="GO" id="GO:0006303">
    <property type="term" value="P:double-strand break repair via nonhomologous end joining"/>
    <property type="evidence" value="ECO:0007669"/>
    <property type="project" value="TreeGrafter"/>
</dbReference>
<evidence type="ECO:0000256" key="2">
    <source>
        <dbReference type="ARBA" id="ARBA00022763"/>
    </source>
</evidence>
<feature type="compositionally biased region" description="Polar residues" evidence="8">
    <location>
        <begin position="253"/>
        <end position="262"/>
    </location>
</feature>
<feature type="compositionally biased region" description="Basic and acidic residues" evidence="8">
    <location>
        <begin position="271"/>
        <end position="287"/>
    </location>
</feature>
<keyword evidence="2" id="KW-0227">DNA damage</keyword>
<feature type="compositionally biased region" description="Polar residues" evidence="8">
    <location>
        <begin position="324"/>
        <end position="336"/>
    </location>
</feature>
<evidence type="ECO:0000256" key="8">
    <source>
        <dbReference type="SAM" id="MobiDB-lite"/>
    </source>
</evidence>
<dbReference type="Proteomes" id="UP000094389">
    <property type="component" value="Unassembled WGS sequence"/>
</dbReference>
<proteinExistence type="inferred from homology"/>
<reference evidence="10 11" key="1">
    <citation type="journal article" date="2016" name="Proc. Natl. Acad. Sci. U.S.A.">
        <title>Comparative genomics of biotechnologically important yeasts.</title>
        <authorList>
            <person name="Riley R."/>
            <person name="Haridas S."/>
            <person name="Wolfe K.H."/>
            <person name="Lopes M.R."/>
            <person name="Hittinger C.T."/>
            <person name="Goeker M."/>
            <person name="Salamov A.A."/>
            <person name="Wisecaver J.H."/>
            <person name="Long T.M."/>
            <person name="Calvey C.H."/>
            <person name="Aerts A.L."/>
            <person name="Barry K.W."/>
            <person name="Choi C."/>
            <person name="Clum A."/>
            <person name="Coughlan A.Y."/>
            <person name="Deshpande S."/>
            <person name="Douglass A.P."/>
            <person name="Hanson S.J."/>
            <person name="Klenk H.-P."/>
            <person name="LaButti K.M."/>
            <person name="Lapidus A."/>
            <person name="Lindquist E.A."/>
            <person name="Lipzen A.M."/>
            <person name="Meier-Kolthoff J.P."/>
            <person name="Ohm R.A."/>
            <person name="Otillar R.P."/>
            <person name="Pangilinan J.L."/>
            <person name="Peng Y."/>
            <person name="Rokas A."/>
            <person name="Rosa C.A."/>
            <person name="Scheuner C."/>
            <person name="Sibirny A.A."/>
            <person name="Slot J.C."/>
            <person name="Stielow J.B."/>
            <person name="Sun H."/>
            <person name="Kurtzman C.P."/>
            <person name="Blackwell M."/>
            <person name="Grigoriev I.V."/>
            <person name="Jeffries T.W."/>
        </authorList>
    </citation>
    <scope>NUCLEOTIDE SEQUENCE [LARGE SCALE GENOMIC DNA]</scope>
    <source>
        <strain evidence="11">ATCC 18201 / CBS 1600 / BCRC 20928 / JCM 3617 / NBRC 0987 / NRRL Y-1542</strain>
    </source>
</reference>